<evidence type="ECO:0000313" key="7">
    <source>
        <dbReference type="Proteomes" id="UP001499895"/>
    </source>
</evidence>
<dbReference type="Gene3D" id="3.30.70.2450">
    <property type="match status" value="1"/>
</dbReference>
<dbReference type="RefSeq" id="WP_344097123.1">
    <property type="nucleotide sequence ID" value="NZ_BAAAHB010000128.1"/>
</dbReference>
<accession>A0ABP3L3D9</accession>
<organism evidence="6 7">
    <name type="scientific">Streptomyces stramineus</name>
    <dbReference type="NCBI Taxonomy" id="173861"/>
    <lineage>
        <taxon>Bacteria</taxon>
        <taxon>Bacillati</taxon>
        <taxon>Actinomycetota</taxon>
        <taxon>Actinomycetes</taxon>
        <taxon>Kitasatosporales</taxon>
        <taxon>Streptomycetaceae</taxon>
        <taxon>Streptomyces</taxon>
    </lineage>
</organism>
<dbReference type="Gene3D" id="3.40.30.120">
    <property type="match status" value="1"/>
</dbReference>
<keyword evidence="4" id="KW-0274">FAD</keyword>
<comment type="similarity">
    <text evidence="2">Belongs to the PheA/TfdB FAD monooxygenase family.</text>
</comment>
<dbReference type="InterPro" id="IPR050641">
    <property type="entry name" value="RIFMO-like"/>
</dbReference>
<sequence>MTATTVLIAGAGPTGLTLGCTLARAGVPVRIIDKSPVFHRASRGKGLNQRSREVLADLGMGEECTASGTPHLTFRKYRDGVPLADDTPTAGAAPTPDVPYATGLWIPQWRTEEILRAKLATYGVEVERGCELTEFTQDGSGVTATLADGRRIHAAYLAGCDGARGMVRKALGVSFEGETEPELALVGDVLVEGGPDGAGLDRGVWHQWIDEDGAVLLCPLPGTSHWQFQSSPERDAEGNFLPPSLEVFQRQIDRHARIPGLRLADPAWLSTYRVSVRMADRFRVGRVFLAGDAAHVHSIAGGLGMNTGIQDGYNLGWKLALVARGAAGASLLDTYEEERLPVAAWTLKTSSERLRAVREGVTRAGVGTEAVISRETTTLGIGYRWSSLAWGGPMAGDRAPDAPCRDAGSGAPVRLFEVFAGPAFTLLGFGPGSAAPLAQVADACGAWVRTCLIDGGGEQGLRDTEGHARQAYGIKGEGLVLIRPDNHVVWSAAVDRCADVVDALRSLGR</sequence>
<dbReference type="Proteomes" id="UP001499895">
    <property type="component" value="Unassembled WGS sequence"/>
</dbReference>
<dbReference type="EMBL" id="BAAAHB010000128">
    <property type="protein sequence ID" value="GAA0492565.1"/>
    <property type="molecule type" value="Genomic_DNA"/>
</dbReference>
<comment type="cofactor">
    <cofactor evidence="1">
        <name>FAD</name>
        <dbReference type="ChEBI" id="CHEBI:57692"/>
    </cofactor>
</comment>
<dbReference type="InterPro" id="IPR002938">
    <property type="entry name" value="FAD-bd"/>
</dbReference>
<dbReference type="InterPro" id="IPR036188">
    <property type="entry name" value="FAD/NAD-bd_sf"/>
</dbReference>
<evidence type="ECO:0000256" key="3">
    <source>
        <dbReference type="ARBA" id="ARBA00022630"/>
    </source>
</evidence>
<dbReference type="InterPro" id="IPR036249">
    <property type="entry name" value="Thioredoxin-like_sf"/>
</dbReference>
<evidence type="ECO:0000313" key="6">
    <source>
        <dbReference type="EMBL" id="GAA0492565.1"/>
    </source>
</evidence>
<dbReference type="SUPFAM" id="SSF51905">
    <property type="entry name" value="FAD/NAD(P)-binding domain"/>
    <property type="match status" value="1"/>
</dbReference>
<keyword evidence="7" id="KW-1185">Reference proteome</keyword>
<reference evidence="7" key="1">
    <citation type="journal article" date="2019" name="Int. J. Syst. Evol. Microbiol.">
        <title>The Global Catalogue of Microorganisms (GCM) 10K type strain sequencing project: providing services to taxonomists for standard genome sequencing and annotation.</title>
        <authorList>
            <consortium name="The Broad Institute Genomics Platform"/>
            <consortium name="The Broad Institute Genome Sequencing Center for Infectious Disease"/>
            <person name="Wu L."/>
            <person name="Ma J."/>
        </authorList>
    </citation>
    <scope>NUCLEOTIDE SEQUENCE [LARGE SCALE GENOMIC DNA]</scope>
    <source>
        <strain evidence="7">JCM 10649</strain>
    </source>
</reference>
<dbReference type="Gene3D" id="3.50.50.60">
    <property type="entry name" value="FAD/NAD(P)-binding domain"/>
    <property type="match status" value="1"/>
</dbReference>
<dbReference type="PANTHER" id="PTHR43004">
    <property type="entry name" value="TRK SYSTEM POTASSIUM UPTAKE PROTEIN"/>
    <property type="match status" value="1"/>
</dbReference>
<gene>
    <name evidence="6" type="ORF">GCM10009544_61420</name>
</gene>
<keyword evidence="3" id="KW-0285">Flavoprotein</keyword>
<evidence type="ECO:0000256" key="2">
    <source>
        <dbReference type="ARBA" id="ARBA00007801"/>
    </source>
</evidence>
<evidence type="ECO:0000256" key="1">
    <source>
        <dbReference type="ARBA" id="ARBA00001974"/>
    </source>
</evidence>
<evidence type="ECO:0000256" key="4">
    <source>
        <dbReference type="ARBA" id="ARBA00022827"/>
    </source>
</evidence>
<dbReference type="Pfam" id="PF01494">
    <property type="entry name" value="FAD_binding_3"/>
    <property type="match status" value="1"/>
</dbReference>
<dbReference type="PANTHER" id="PTHR43004:SF19">
    <property type="entry name" value="BINDING MONOOXYGENASE, PUTATIVE (JCVI)-RELATED"/>
    <property type="match status" value="1"/>
</dbReference>
<dbReference type="SUPFAM" id="SSF52833">
    <property type="entry name" value="Thioredoxin-like"/>
    <property type="match status" value="1"/>
</dbReference>
<evidence type="ECO:0000259" key="5">
    <source>
        <dbReference type="Pfam" id="PF01494"/>
    </source>
</evidence>
<proteinExistence type="inferred from homology"/>
<comment type="caution">
    <text evidence="6">The sequence shown here is derived from an EMBL/GenBank/DDBJ whole genome shotgun (WGS) entry which is preliminary data.</text>
</comment>
<dbReference type="NCBIfam" id="NF004832">
    <property type="entry name" value="PRK06184.1"/>
    <property type="match status" value="1"/>
</dbReference>
<dbReference type="PRINTS" id="PR00420">
    <property type="entry name" value="RNGMNOXGNASE"/>
</dbReference>
<feature type="domain" description="FAD-binding" evidence="5">
    <location>
        <begin position="4"/>
        <end position="346"/>
    </location>
</feature>
<dbReference type="Pfam" id="PF21274">
    <property type="entry name" value="Rng_hyd_C"/>
    <property type="match status" value="1"/>
</dbReference>
<name>A0ABP3L3D9_9ACTN</name>
<protein>
    <submittedName>
        <fullName evidence="6">FAD-dependent oxidoreductase</fullName>
    </submittedName>
</protein>